<protein>
    <submittedName>
        <fullName evidence="9">ABC transporter permease</fullName>
    </submittedName>
</protein>
<dbReference type="Gene3D" id="1.10.3720.10">
    <property type="entry name" value="MetI-like"/>
    <property type="match status" value="1"/>
</dbReference>
<proteinExistence type="inferred from homology"/>
<dbReference type="InterPro" id="IPR000515">
    <property type="entry name" value="MetI-like"/>
</dbReference>
<accession>A0A9E7DI85</accession>
<feature type="domain" description="ABC transmembrane type-1" evidence="8">
    <location>
        <begin position="102"/>
        <end position="313"/>
    </location>
</feature>
<dbReference type="SUPFAM" id="SSF161098">
    <property type="entry name" value="MetI-like"/>
    <property type="match status" value="1"/>
</dbReference>
<dbReference type="Pfam" id="PF19300">
    <property type="entry name" value="BPD_transp_1_N"/>
    <property type="match status" value="1"/>
</dbReference>
<feature type="transmembrane region" description="Helical" evidence="7">
    <location>
        <begin position="9"/>
        <end position="30"/>
    </location>
</feature>
<dbReference type="InterPro" id="IPR035906">
    <property type="entry name" value="MetI-like_sf"/>
</dbReference>
<evidence type="ECO:0000256" key="5">
    <source>
        <dbReference type="ARBA" id="ARBA00022989"/>
    </source>
</evidence>
<evidence type="ECO:0000256" key="7">
    <source>
        <dbReference type="RuleBase" id="RU363032"/>
    </source>
</evidence>
<keyword evidence="3" id="KW-1003">Cell membrane</keyword>
<evidence type="ECO:0000256" key="4">
    <source>
        <dbReference type="ARBA" id="ARBA00022692"/>
    </source>
</evidence>
<evidence type="ECO:0000313" key="10">
    <source>
        <dbReference type="Proteomes" id="UP000831151"/>
    </source>
</evidence>
<evidence type="ECO:0000259" key="8">
    <source>
        <dbReference type="PROSITE" id="PS50928"/>
    </source>
</evidence>
<keyword evidence="4 7" id="KW-0812">Transmembrane</keyword>
<dbReference type="EMBL" id="CP096649">
    <property type="protein sequence ID" value="UQK58602.1"/>
    <property type="molecule type" value="Genomic_DNA"/>
</dbReference>
<evidence type="ECO:0000313" key="9">
    <source>
        <dbReference type="EMBL" id="UQK58602.1"/>
    </source>
</evidence>
<comment type="similarity">
    <text evidence="7">Belongs to the binding-protein-dependent transport system permease family.</text>
</comment>
<feature type="transmembrane region" description="Helical" evidence="7">
    <location>
        <begin position="106"/>
        <end position="129"/>
    </location>
</feature>
<dbReference type="Proteomes" id="UP000831151">
    <property type="component" value="Chromosome"/>
</dbReference>
<keyword evidence="10" id="KW-1185">Reference proteome</keyword>
<keyword evidence="2 7" id="KW-0813">Transport</keyword>
<dbReference type="RefSeq" id="WP_249242201.1">
    <property type="nucleotide sequence ID" value="NZ_CP096649.1"/>
</dbReference>
<feature type="transmembrane region" description="Helical" evidence="7">
    <location>
        <begin position="141"/>
        <end position="162"/>
    </location>
</feature>
<dbReference type="PANTHER" id="PTHR30465">
    <property type="entry name" value="INNER MEMBRANE ABC TRANSPORTER"/>
    <property type="match status" value="1"/>
</dbReference>
<evidence type="ECO:0000256" key="2">
    <source>
        <dbReference type="ARBA" id="ARBA00022448"/>
    </source>
</evidence>
<dbReference type="GO" id="GO:0005886">
    <property type="term" value="C:plasma membrane"/>
    <property type="evidence" value="ECO:0007669"/>
    <property type="project" value="UniProtKB-SubCell"/>
</dbReference>
<dbReference type="PANTHER" id="PTHR30465:SF0">
    <property type="entry name" value="OLIGOPEPTIDE TRANSPORT SYSTEM PERMEASE PROTEIN APPB"/>
    <property type="match status" value="1"/>
</dbReference>
<evidence type="ECO:0000256" key="1">
    <source>
        <dbReference type="ARBA" id="ARBA00004651"/>
    </source>
</evidence>
<feature type="transmembrane region" description="Helical" evidence="7">
    <location>
        <begin position="294"/>
        <end position="320"/>
    </location>
</feature>
<dbReference type="AlphaFoldDB" id="A0A9E7DI85"/>
<reference evidence="9" key="1">
    <citation type="submission" date="2022-04" db="EMBL/GenBank/DDBJ databases">
        <title>Complete genome sequences of Ezakiella coagulans and Fenollaria massiliensis.</title>
        <authorList>
            <person name="France M.T."/>
            <person name="Clifford J."/>
            <person name="Narina S."/>
            <person name="Rutt L."/>
            <person name="Ravel J."/>
        </authorList>
    </citation>
    <scope>NUCLEOTIDE SEQUENCE</scope>
    <source>
        <strain evidence="9">C0061C2</strain>
    </source>
</reference>
<dbReference type="InterPro" id="IPR045621">
    <property type="entry name" value="BPD_transp_1_N"/>
</dbReference>
<comment type="subcellular location">
    <subcellularLocation>
        <location evidence="1 7">Cell membrane</location>
        <topology evidence="1 7">Multi-pass membrane protein</topology>
    </subcellularLocation>
</comment>
<name>A0A9E7DI85_9FIRM</name>
<feature type="transmembrane region" description="Helical" evidence="7">
    <location>
        <begin position="248"/>
        <end position="274"/>
    </location>
</feature>
<dbReference type="CDD" id="cd06261">
    <property type="entry name" value="TM_PBP2"/>
    <property type="match status" value="1"/>
</dbReference>
<keyword evidence="6 7" id="KW-0472">Membrane</keyword>
<evidence type="ECO:0000256" key="3">
    <source>
        <dbReference type="ARBA" id="ARBA00022475"/>
    </source>
</evidence>
<organism evidence="9 10">
    <name type="scientific">Fenollaria massiliensis</name>
    <dbReference type="NCBI Taxonomy" id="938288"/>
    <lineage>
        <taxon>Bacteria</taxon>
        <taxon>Bacillati</taxon>
        <taxon>Bacillota</taxon>
        <taxon>Clostridia</taxon>
        <taxon>Eubacteriales</taxon>
        <taxon>Fenollaria</taxon>
    </lineage>
</organism>
<dbReference type="KEGG" id="fms:M1R53_05010"/>
<keyword evidence="5 7" id="KW-1133">Transmembrane helix</keyword>
<sequence>MGKYVIKRILYMVFVFFVMSILLFFLYNMIPSDPARAELEPMKAKLKVEEYNKRYKDLRKQYGLDDPMIVRYGKWLGRLLQGDLGDSRVYKDKVVNVVQEPLKLTIFINIFAIIIGLGITIPLGIACAVKKNSVFDQVTQVLTVIGYSIPVFITALLFIYVFSVKLQWFPVSGMRTAGKNYTGIKDTVDIFKHIALPLIIMTVGSLGGMTRYVRAAMDDALSMDYIKTARAKGLKEKAVIYSHAWRNALLPVVTLIVGWFMSIFSGSLIIESMFNLNGMGKFYIDALNKKDYDLALAIQLFYIIITLIGNLVTDLTYGLVDPRVRVEN</sequence>
<evidence type="ECO:0000256" key="6">
    <source>
        <dbReference type="ARBA" id="ARBA00023136"/>
    </source>
</evidence>
<feature type="transmembrane region" description="Helical" evidence="7">
    <location>
        <begin position="194"/>
        <end position="213"/>
    </location>
</feature>
<dbReference type="PROSITE" id="PS50928">
    <property type="entry name" value="ABC_TM1"/>
    <property type="match status" value="1"/>
</dbReference>
<dbReference type="Pfam" id="PF00528">
    <property type="entry name" value="BPD_transp_1"/>
    <property type="match status" value="1"/>
</dbReference>
<gene>
    <name evidence="9" type="ORF">M1R53_05010</name>
</gene>
<dbReference type="GO" id="GO:0055085">
    <property type="term" value="P:transmembrane transport"/>
    <property type="evidence" value="ECO:0007669"/>
    <property type="project" value="InterPro"/>
</dbReference>